<feature type="region of interest" description="Disordered" evidence="1">
    <location>
        <begin position="640"/>
        <end position="669"/>
    </location>
</feature>
<dbReference type="InterPro" id="IPR032675">
    <property type="entry name" value="LRR_dom_sf"/>
</dbReference>
<organism evidence="2 3">
    <name type="scientific">Linnemannia gamsii</name>
    <dbReference type="NCBI Taxonomy" id="64522"/>
    <lineage>
        <taxon>Eukaryota</taxon>
        <taxon>Fungi</taxon>
        <taxon>Fungi incertae sedis</taxon>
        <taxon>Mucoromycota</taxon>
        <taxon>Mortierellomycotina</taxon>
        <taxon>Mortierellomycetes</taxon>
        <taxon>Mortierellales</taxon>
        <taxon>Mortierellaceae</taxon>
        <taxon>Linnemannia</taxon>
    </lineage>
</organism>
<evidence type="ECO:0000256" key="1">
    <source>
        <dbReference type="SAM" id="MobiDB-lite"/>
    </source>
</evidence>
<feature type="region of interest" description="Disordered" evidence="1">
    <location>
        <begin position="729"/>
        <end position="752"/>
    </location>
</feature>
<sequence length="810" mass="89163">MYHPKNATISTSAADFADKDKDKDRDKDRDGILFGSMTPPLAALNRARVKKLVLKDAYEFHARLRVFLDVFPTLTALTFDGLIKGPLRIDILLMSCPTLRSLSIEYVLSDLVVWGPPVRSMTSQQQQLLGGDALTEYLGQPFAPPPMPRGHGLQTLILRHAISNQTVLQTMLQALPSLLSLEIRFLRLSSSYSLNHSTGSGSTFFNRPAFYRSLSGSCPNLQHLHFSLFQRLLLVPDSLAVTEALPTLTGLSFPCHDLESFRQPIDATVGPDTPRLGLLEFYVNHLTSLELLAYRSQQEDSLISNLHAFLTEAFHLRHLVAPKVYYCSEFLEMKVLNPNSVGVGFVRATEVQQYHQQQTFVMSAAASSGSQWATSKTKTWGWACRNLETLHLGFKSKETSTSTTPITDSEKRAVAEQSRIMFGFIARNCPHIRDLYIRKEALNLSLEGGFCLLTQLTQLERLTIRSDTKGFRLVEKDVSWIGYGAVDDVAVAPTVVQERHWEIPTALEATVPAGDTSTITNAAGTSISTSMATIASITETGLGSGTVPGLVAGAGTAITKVSIAPATTPVITVTVHDVAPRNKSASTSNNNNNNNRNGSSPNSSPNSSTSTLKTTLNPNDTLGTNFNKGAKKRIQSFFRRLSSPTSTSSSSSSAPSIPQSPESLSQQRHQQEIVIVQKRPAAFYANMPSRVVTVFKSDEDWFSDTTLARSASGWTNMTIPSQTHILHTPTTATTRSSTESSSSSSHEAEKKATVPLFASKRQSAYRCWPHLRKLVWSVDPVNIFHDHQASKVFSNLRPDIDFKVQQYIEW</sequence>
<feature type="region of interest" description="Disordered" evidence="1">
    <location>
        <begin position="1"/>
        <end position="25"/>
    </location>
</feature>
<feature type="compositionally biased region" description="Basic and acidic residues" evidence="1">
    <location>
        <begin position="16"/>
        <end position="25"/>
    </location>
</feature>
<feature type="compositionally biased region" description="Low complexity" evidence="1">
    <location>
        <begin position="579"/>
        <end position="619"/>
    </location>
</feature>
<dbReference type="EMBL" id="JAAAIN010000359">
    <property type="protein sequence ID" value="KAG0315676.1"/>
    <property type="molecule type" value="Genomic_DNA"/>
</dbReference>
<feature type="compositionally biased region" description="Low complexity" evidence="1">
    <location>
        <begin position="642"/>
        <end position="663"/>
    </location>
</feature>
<accession>A0A9P6UQX0</accession>
<protein>
    <submittedName>
        <fullName evidence="2">Uncharacterized protein</fullName>
    </submittedName>
</protein>
<reference evidence="2" key="1">
    <citation type="journal article" date="2020" name="Fungal Divers.">
        <title>Resolving the Mortierellaceae phylogeny through synthesis of multi-gene phylogenetics and phylogenomics.</title>
        <authorList>
            <person name="Vandepol N."/>
            <person name="Liber J."/>
            <person name="Desiro A."/>
            <person name="Na H."/>
            <person name="Kennedy M."/>
            <person name="Barry K."/>
            <person name="Grigoriev I.V."/>
            <person name="Miller A.N."/>
            <person name="O'Donnell K."/>
            <person name="Stajich J.E."/>
            <person name="Bonito G."/>
        </authorList>
    </citation>
    <scope>NUCLEOTIDE SEQUENCE</scope>
    <source>
        <strain evidence="2">NVP60</strain>
    </source>
</reference>
<dbReference type="SUPFAM" id="SSF52047">
    <property type="entry name" value="RNI-like"/>
    <property type="match status" value="1"/>
</dbReference>
<keyword evidence="3" id="KW-1185">Reference proteome</keyword>
<comment type="caution">
    <text evidence="2">The sequence shown here is derived from an EMBL/GenBank/DDBJ whole genome shotgun (WGS) entry which is preliminary data.</text>
</comment>
<feature type="compositionally biased region" description="Low complexity" evidence="1">
    <location>
        <begin position="729"/>
        <end position="745"/>
    </location>
</feature>
<feature type="region of interest" description="Disordered" evidence="1">
    <location>
        <begin position="579"/>
        <end position="627"/>
    </location>
</feature>
<evidence type="ECO:0000313" key="3">
    <source>
        <dbReference type="Proteomes" id="UP000823405"/>
    </source>
</evidence>
<gene>
    <name evidence="2" type="ORF">BGZ97_007967</name>
</gene>
<dbReference type="Gene3D" id="3.80.10.10">
    <property type="entry name" value="Ribonuclease Inhibitor"/>
    <property type="match status" value="1"/>
</dbReference>
<evidence type="ECO:0000313" key="2">
    <source>
        <dbReference type="EMBL" id="KAG0315676.1"/>
    </source>
</evidence>
<dbReference type="OrthoDB" id="2399390at2759"/>
<dbReference type="AlphaFoldDB" id="A0A9P6UQX0"/>
<proteinExistence type="predicted"/>
<name>A0A9P6UQX0_9FUNG</name>
<dbReference type="Proteomes" id="UP000823405">
    <property type="component" value="Unassembled WGS sequence"/>
</dbReference>